<evidence type="ECO:0000256" key="5">
    <source>
        <dbReference type="ARBA" id="ARBA00023136"/>
    </source>
</evidence>
<dbReference type="OrthoDB" id="1651121at2"/>
<evidence type="ECO:0000313" key="9">
    <source>
        <dbReference type="Proteomes" id="UP000246635"/>
    </source>
</evidence>
<evidence type="ECO:0000259" key="7">
    <source>
        <dbReference type="Pfam" id="PF09335"/>
    </source>
</evidence>
<gene>
    <name evidence="8" type="ORF">DFQ01_14028</name>
</gene>
<feature type="domain" description="VTT" evidence="7">
    <location>
        <begin position="48"/>
        <end position="161"/>
    </location>
</feature>
<proteinExistence type="inferred from homology"/>
<dbReference type="InterPro" id="IPR032816">
    <property type="entry name" value="VTT_dom"/>
</dbReference>
<name>A0A2V2YEB8_9BACL</name>
<sequence>MSQWQDWLHHLKTLDLEHMERTLRSYSAYGPLPGLLMPIAEALIPALPLIVIVAANANIYGLWYGFLLSWIGATIGANIVFWLARKLGRRLGGWFRRRFPKSQRFFDWVEHRGFTPLFLLACFPFTPSALINIVAGLSKLPFQTFFFATLLGKSVMIFSISIVSADISSLGRQPWRIFVLITVLAVMWFLGKQLERKYALK</sequence>
<dbReference type="Proteomes" id="UP000246635">
    <property type="component" value="Unassembled WGS sequence"/>
</dbReference>
<dbReference type="GO" id="GO:0005886">
    <property type="term" value="C:plasma membrane"/>
    <property type="evidence" value="ECO:0007669"/>
    <property type="project" value="UniProtKB-SubCell"/>
</dbReference>
<protein>
    <recommendedName>
        <fullName evidence="6">TVP38/TMEM64 family membrane protein</fullName>
    </recommendedName>
</protein>
<organism evidence="8 9">
    <name type="scientific">Paenibacillus cellulosilyticus</name>
    <dbReference type="NCBI Taxonomy" id="375489"/>
    <lineage>
        <taxon>Bacteria</taxon>
        <taxon>Bacillati</taxon>
        <taxon>Bacillota</taxon>
        <taxon>Bacilli</taxon>
        <taxon>Bacillales</taxon>
        <taxon>Paenibacillaceae</taxon>
        <taxon>Paenibacillus</taxon>
    </lineage>
</organism>
<accession>A0A2V2YEB8</accession>
<keyword evidence="3 6" id="KW-0812">Transmembrane</keyword>
<dbReference type="PANTHER" id="PTHR12677">
    <property type="entry name" value="GOLGI APPARATUS MEMBRANE PROTEIN TVP38-RELATED"/>
    <property type="match status" value="1"/>
</dbReference>
<feature type="transmembrane region" description="Helical" evidence="6">
    <location>
        <begin position="62"/>
        <end position="84"/>
    </location>
</feature>
<evidence type="ECO:0000256" key="4">
    <source>
        <dbReference type="ARBA" id="ARBA00022989"/>
    </source>
</evidence>
<dbReference type="RefSeq" id="WP_110047330.1">
    <property type="nucleotide sequence ID" value="NZ_CP054612.1"/>
</dbReference>
<keyword evidence="4 6" id="KW-1133">Transmembrane helix</keyword>
<comment type="subcellular location">
    <subcellularLocation>
        <location evidence="1 6">Cell membrane</location>
        <topology evidence="1 6">Multi-pass membrane protein</topology>
    </subcellularLocation>
</comment>
<evidence type="ECO:0000313" key="8">
    <source>
        <dbReference type="EMBL" id="PWV90645.1"/>
    </source>
</evidence>
<feature type="transmembrane region" description="Helical" evidence="6">
    <location>
        <begin position="175"/>
        <end position="191"/>
    </location>
</feature>
<keyword evidence="2 6" id="KW-1003">Cell membrane</keyword>
<keyword evidence="9" id="KW-1185">Reference proteome</keyword>
<dbReference type="AlphaFoldDB" id="A0A2V2YEB8"/>
<comment type="caution">
    <text evidence="8">The sequence shown here is derived from an EMBL/GenBank/DDBJ whole genome shotgun (WGS) entry which is preliminary data.</text>
</comment>
<evidence type="ECO:0000256" key="3">
    <source>
        <dbReference type="ARBA" id="ARBA00022692"/>
    </source>
</evidence>
<evidence type="ECO:0000256" key="6">
    <source>
        <dbReference type="RuleBase" id="RU366058"/>
    </source>
</evidence>
<evidence type="ECO:0000256" key="1">
    <source>
        <dbReference type="ARBA" id="ARBA00004651"/>
    </source>
</evidence>
<reference evidence="8 9" key="1">
    <citation type="submission" date="2018-05" db="EMBL/GenBank/DDBJ databases">
        <title>Genomic Encyclopedia of Type Strains, Phase III (KMG-III): the genomes of soil and plant-associated and newly described type strains.</title>
        <authorList>
            <person name="Whitman W."/>
        </authorList>
    </citation>
    <scope>NUCLEOTIDE SEQUENCE [LARGE SCALE GENOMIC DNA]</scope>
    <source>
        <strain evidence="8 9">CECT 5696</strain>
    </source>
</reference>
<comment type="similarity">
    <text evidence="6">Belongs to the TVP38/TMEM64 family.</text>
</comment>
<evidence type="ECO:0000256" key="2">
    <source>
        <dbReference type="ARBA" id="ARBA00022475"/>
    </source>
</evidence>
<feature type="transmembrane region" description="Helical" evidence="6">
    <location>
        <begin position="117"/>
        <end position="137"/>
    </location>
</feature>
<dbReference type="InterPro" id="IPR015414">
    <property type="entry name" value="TMEM64"/>
</dbReference>
<dbReference type="EMBL" id="QGTQ01000040">
    <property type="protein sequence ID" value="PWV90645.1"/>
    <property type="molecule type" value="Genomic_DNA"/>
</dbReference>
<feature type="transmembrane region" description="Helical" evidence="6">
    <location>
        <begin position="144"/>
        <end position="163"/>
    </location>
</feature>
<dbReference type="Pfam" id="PF09335">
    <property type="entry name" value="VTT_dom"/>
    <property type="match status" value="1"/>
</dbReference>
<feature type="transmembrane region" description="Helical" evidence="6">
    <location>
        <begin position="35"/>
        <end position="55"/>
    </location>
</feature>
<dbReference type="PANTHER" id="PTHR12677:SF55">
    <property type="entry name" value="UNDECAPRENYL PHOSPHATE TRANSPORTER SAOUHSC_00901-RELATED"/>
    <property type="match status" value="1"/>
</dbReference>
<keyword evidence="5 6" id="KW-0472">Membrane</keyword>